<dbReference type="PRINTS" id="PR01217">
    <property type="entry name" value="PRICHEXTENSN"/>
</dbReference>
<sequence>MPVTPRPAPPQSWLATGVYARLGHKEYLSTAPAGAWWEQGPPRLEAAPASTASGRSLLSLEPDDAIPAAIARCLGLPPFQPAPSPTHHGTTPAPASPTPSPPPAPPAPPHAPAPPYPRAPAPPSPAPAAATATALTTAPTSAPAPTPIPPRLVLHNLFALEAAHAAEALGVRSAAAAPYQIPYRCPAGFEAAFRGELPQLYRDLTALAAASQREEEGPYGRGGLQGREPDERQEGETEVAGGGTAAPVTFAEVSHWLWPLFTERWGEWRERLLRLPPLPLHDRDTGEPLTRGRLPPAPPLLYGFSERVVPRPPYWPPSVTLCGFWQPPLGWFEGERLTPPLESFLAAAAADPSCARLGLRSTCVCVDLGSMGRLGLIPDPPRLLRVLEAALAEVGLVGLMLTAGWEPLHAAAAAAAATSAATAATAAAAPTAAAAATASASPGAEAPAQATAEVEGLAGPAAPSSEEQEQPRAGKRTRRLGPADPPGTAGSEAEVLDAANPGSLGPSDSSGPQDPAAVPNPNVNPSSMSSAAAAATSHPRLFLQGRDVPHTLLLPRCAAVLHHGGSGTTAAALLCGVPQVTCPCQFDQPFWAERVAYMGLGPEPLDRGLLLGLGLGPDGPSGGSGARQRAGDLGGRSGRDEAAAVRALAAALRDALQPARRRAAQTLAEELKRERGLDVAVAQLERLLGPKGA</sequence>
<dbReference type="InterPro" id="IPR050426">
    <property type="entry name" value="Glycosyltransferase_28"/>
</dbReference>
<reference evidence="3" key="1">
    <citation type="journal article" date="2020" name="bioRxiv">
        <title>Comparative genomics of Chlamydomonas.</title>
        <authorList>
            <person name="Craig R.J."/>
            <person name="Hasan A.R."/>
            <person name="Ness R.W."/>
            <person name="Keightley P.D."/>
        </authorList>
    </citation>
    <scope>NUCLEOTIDE SEQUENCE</scope>
    <source>
        <strain evidence="3">CCAP 11/70</strain>
    </source>
</reference>
<gene>
    <name evidence="3" type="ORF">HYH03_011361</name>
</gene>
<feature type="compositionally biased region" description="Low complexity" evidence="1">
    <location>
        <begin position="501"/>
        <end position="532"/>
    </location>
</feature>
<feature type="domain" description="Erythromycin biosynthesis protein CIII-like C-terminal" evidence="2">
    <location>
        <begin position="548"/>
        <end position="601"/>
    </location>
</feature>
<comment type="caution">
    <text evidence="3">The sequence shown here is derived from an EMBL/GenBank/DDBJ whole genome shotgun (WGS) entry which is preliminary data.</text>
</comment>
<dbReference type="AlphaFoldDB" id="A0A835XV57"/>
<evidence type="ECO:0000313" key="3">
    <source>
        <dbReference type="EMBL" id="KAG2490237.1"/>
    </source>
</evidence>
<dbReference type="Proteomes" id="UP000612055">
    <property type="component" value="Unassembled WGS sequence"/>
</dbReference>
<proteinExistence type="predicted"/>
<dbReference type="GO" id="GO:0016757">
    <property type="term" value="F:glycosyltransferase activity"/>
    <property type="evidence" value="ECO:0007669"/>
    <property type="project" value="UniProtKB-ARBA"/>
</dbReference>
<evidence type="ECO:0000259" key="2">
    <source>
        <dbReference type="Pfam" id="PF06722"/>
    </source>
</evidence>
<feature type="compositionally biased region" description="Low complexity" evidence="1">
    <location>
        <begin position="127"/>
        <end position="141"/>
    </location>
</feature>
<feature type="compositionally biased region" description="Pro residues" evidence="1">
    <location>
        <begin position="94"/>
        <end position="126"/>
    </location>
</feature>
<dbReference type="Pfam" id="PF06722">
    <property type="entry name" value="EryCIII-like_C"/>
    <property type="match status" value="1"/>
</dbReference>
<dbReference type="PANTHER" id="PTHR48050">
    <property type="entry name" value="STEROL 3-BETA-GLUCOSYLTRANSFERASE"/>
    <property type="match status" value="1"/>
</dbReference>
<dbReference type="InterPro" id="IPR010610">
    <property type="entry name" value="EryCIII-like_C"/>
</dbReference>
<name>A0A835XV57_9CHLO</name>
<dbReference type="OrthoDB" id="5835829at2759"/>
<dbReference type="EMBL" id="JAEHOE010000064">
    <property type="protein sequence ID" value="KAG2490237.1"/>
    <property type="molecule type" value="Genomic_DNA"/>
</dbReference>
<dbReference type="SUPFAM" id="SSF53756">
    <property type="entry name" value="UDP-Glycosyltransferase/glycogen phosphorylase"/>
    <property type="match status" value="2"/>
</dbReference>
<accession>A0A835XV57</accession>
<feature type="region of interest" description="Disordered" evidence="1">
    <location>
        <begin position="211"/>
        <end position="241"/>
    </location>
</feature>
<protein>
    <recommendedName>
        <fullName evidence="2">Erythromycin biosynthesis protein CIII-like C-terminal domain-containing protein</fullName>
    </recommendedName>
</protein>
<dbReference type="Gene3D" id="3.40.50.2000">
    <property type="entry name" value="Glycogen Phosphorylase B"/>
    <property type="match status" value="3"/>
</dbReference>
<evidence type="ECO:0000313" key="4">
    <source>
        <dbReference type="Proteomes" id="UP000612055"/>
    </source>
</evidence>
<keyword evidence="4" id="KW-1185">Reference proteome</keyword>
<feature type="region of interest" description="Disordered" evidence="1">
    <location>
        <begin position="444"/>
        <end position="532"/>
    </location>
</feature>
<evidence type="ECO:0000256" key="1">
    <source>
        <dbReference type="SAM" id="MobiDB-lite"/>
    </source>
</evidence>
<dbReference type="PANTHER" id="PTHR48050:SF11">
    <property type="entry name" value="GLYCOSYLTRANSFERASE"/>
    <property type="match status" value="1"/>
</dbReference>
<organism evidence="3 4">
    <name type="scientific">Edaphochlamys debaryana</name>
    <dbReference type="NCBI Taxonomy" id="47281"/>
    <lineage>
        <taxon>Eukaryota</taxon>
        <taxon>Viridiplantae</taxon>
        <taxon>Chlorophyta</taxon>
        <taxon>core chlorophytes</taxon>
        <taxon>Chlorophyceae</taxon>
        <taxon>CS clade</taxon>
        <taxon>Chlamydomonadales</taxon>
        <taxon>Chlamydomonadales incertae sedis</taxon>
        <taxon>Edaphochlamys</taxon>
    </lineage>
</organism>
<feature type="region of interest" description="Disordered" evidence="1">
    <location>
        <begin position="77"/>
        <end position="146"/>
    </location>
</feature>